<sequence>MSHDYKAQRAETFESFEAFAADAPAVAVITYQFYPEEVDADWDGVQKALEAAGFRTSRDDEAELLDAMIGPVTVTADTIWQHEKRATEIALTFDFTPDGWGLLED</sequence>
<evidence type="ECO:0000259" key="1">
    <source>
        <dbReference type="Pfam" id="PF06877"/>
    </source>
</evidence>
<accession>A0A1H8DG71</accession>
<dbReference type="RefSeq" id="WP_091299249.1">
    <property type="nucleotide sequence ID" value="NZ_FOCE01000003.1"/>
</dbReference>
<dbReference type="InterPro" id="IPR009671">
    <property type="entry name" value="RraB_dom"/>
</dbReference>
<dbReference type="Pfam" id="PF06877">
    <property type="entry name" value="RraB"/>
    <property type="match status" value="1"/>
</dbReference>
<keyword evidence="3" id="KW-1185">Reference proteome</keyword>
<evidence type="ECO:0000313" key="3">
    <source>
        <dbReference type="Proteomes" id="UP000198761"/>
    </source>
</evidence>
<gene>
    <name evidence="2" type="ORF">SAMN04488103_10321</name>
</gene>
<organism evidence="2 3">
    <name type="scientific">Gemmobacter aquatilis</name>
    <dbReference type="NCBI Taxonomy" id="933059"/>
    <lineage>
        <taxon>Bacteria</taxon>
        <taxon>Pseudomonadati</taxon>
        <taxon>Pseudomonadota</taxon>
        <taxon>Alphaproteobacteria</taxon>
        <taxon>Rhodobacterales</taxon>
        <taxon>Paracoccaceae</taxon>
        <taxon>Gemmobacter</taxon>
    </lineage>
</organism>
<dbReference type="STRING" id="933059.SAMN04488103_10321"/>
<dbReference type="OrthoDB" id="7630283at2"/>
<dbReference type="Proteomes" id="UP000198761">
    <property type="component" value="Unassembled WGS sequence"/>
</dbReference>
<protein>
    <recommendedName>
        <fullName evidence="1">Regulator of ribonuclease activity B domain-containing protein</fullName>
    </recommendedName>
</protein>
<dbReference type="AlphaFoldDB" id="A0A1H8DG71"/>
<proteinExistence type="predicted"/>
<name>A0A1H8DG71_9RHOB</name>
<dbReference type="EMBL" id="FOCE01000003">
    <property type="protein sequence ID" value="SEN06292.1"/>
    <property type="molecule type" value="Genomic_DNA"/>
</dbReference>
<reference evidence="2 3" key="1">
    <citation type="submission" date="2016-10" db="EMBL/GenBank/DDBJ databases">
        <authorList>
            <person name="de Groot N.N."/>
        </authorList>
    </citation>
    <scope>NUCLEOTIDE SEQUENCE [LARGE SCALE GENOMIC DNA]</scope>
    <source>
        <strain evidence="2 3">DSM 3857</strain>
    </source>
</reference>
<feature type="domain" description="Regulator of ribonuclease activity B" evidence="1">
    <location>
        <begin position="9"/>
        <end position="101"/>
    </location>
</feature>
<evidence type="ECO:0000313" key="2">
    <source>
        <dbReference type="EMBL" id="SEN06292.1"/>
    </source>
</evidence>